<organism evidence="3 4">
    <name type="scientific">Halalkaliarchaeum desulfuricum</name>
    <dbReference type="NCBI Taxonomy" id="2055893"/>
    <lineage>
        <taxon>Archaea</taxon>
        <taxon>Methanobacteriati</taxon>
        <taxon>Methanobacteriota</taxon>
        <taxon>Stenosarchaea group</taxon>
        <taxon>Halobacteria</taxon>
        <taxon>Halobacteriales</taxon>
        <taxon>Haloferacaceae</taxon>
        <taxon>Halalkaliarchaeum</taxon>
    </lineage>
</organism>
<reference evidence="4" key="1">
    <citation type="submission" date="2017-11" db="EMBL/GenBank/DDBJ databases">
        <title>Phenotypic and genomic properties of facultatively anaerobic sulfur-reducing natronoarchaea from hypersaline soda lakes.</title>
        <authorList>
            <person name="Sorokin D.Y."/>
            <person name="Kublanov I.V."/>
            <person name="Roman P."/>
            <person name="Sinninghe Damste J.S."/>
            <person name="Golyshin P.N."/>
            <person name="Rojo D."/>
            <person name="Ciordia S."/>
            <person name="Mena M.D.C."/>
            <person name="Ferrer M."/>
            <person name="Messina E."/>
            <person name="Smedile F."/>
            <person name="La Spada G."/>
            <person name="La Cono V."/>
            <person name="Yakimov M.M."/>
        </authorList>
    </citation>
    <scope>NUCLEOTIDE SEQUENCE [LARGE SCALE GENOMIC DNA]</scope>
    <source>
        <strain evidence="4">AArc-Sl</strain>
    </source>
</reference>
<evidence type="ECO:0000313" key="3">
    <source>
        <dbReference type="EMBL" id="AUX10716.1"/>
    </source>
</evidence>
<dbReference type="KEGG" id="hdf:AArcSl_3109"/>
<evidence type="ECO:0000256" key="1">
    <source>
        <dbReference type="SAM" id="MobiDB-lite"/>
    </source>
</evidence>
<sequence>MSTIESAGTDGTLSGEPSDRTAETAADADSVGCRPTDATPVEIDAEQLESTAKPYLQELKTHLLANGRQPAHLVIETTFDQPGSIAIHREADRLRRHLRAASFLGAGRVTVEIDDVSNPDRVAPALSAIEERARREGIALSVSAPESVAVSA</sequence>
<dbReference type="GeneID" id="37879476"/>
<dbReference type="InterPro" id="IPR058267">
    <property type="entry name" value="DUF7961"/>
</dbReference>
<evidence type="ECO:0000259" key="2">
    <source>
        <dbReference type="Pfam" id="PF25905"/>
    </source>
</evidence>
<dbReference type="Pfam" id="PF25905">
    <property type="entry name" value="DUF7961"/>
    <property type="match status" value="1"/>
</dbReference>
<protein>
    <recommendedName>
        <fullName evidence="2">DUF7961 domain-containing protein</fullName>
    </recommendedName>
</protein>
<dbReference type="AlphaFoldDB" id="A0A343TNP4"/>
<proteinExistence type="predicted"/>
<gene>
    <name evidence="3" type="ORF">AArcSl_3109</name>
</gene>
<dbReference type="EMBL" id="CP025066">
    <property type="protein sequence ID" value="AUX10716.1"/>
    <property type="molecule type" value="Genomic_DNA"/>
</dbReference>
<feature type="region of interest" description="Disordered" evidence="1">
    <location>
        <begin position="1"/>
        <end position="38"/>
    </location>
</feature>
<dbReference type="RefSeq" id="WP_119821284.1">
    <property type="nucleotide sequence ID" value="NZ_CP025066.1"/>
</dbReference>
<feature type="domain" description="DUF7961" evidence="2">
    <location>
        <begin position="37"/>
        <end position="142"/>
    </location>
</feature>
<keyword evidence="4" id="KW-1185">Reference proteome</keyword>
<dbReference type="Proteomes" id="UP000263012">
    <property type="component" value="Chromosome"/>
</dbReference>
<feature type="compositionally biased region" description="Polar residues" evidence="1">
    <location>
        <begin position="1"/>
        <end position="12"/>
    </location>
</feature>
<accession>A0A343TNP4</accession>
<evidence type="ECO:0000313" key="4">
    <source>
        <dbReference type="Proteomes" id="UP000263012"/>
    </source>
</evidence>
<dbReference type="Gene3D" id="3.20.20.150">
    <property type="entry name" value="Divalent-metal-dependent TIM barrel enzymes"/>
    <property type="match status" value="1"/>
</dbReference>
<name>A0A343TNP4_9EURY</name>
<dbReference type="OrthoDB" id="291960at2157"/>